<evidence type="ECO:0000313" key="5">
    <source>
        <dbReference type="Proteomes" id="UP001209701"/>
    </source>
</evidence>
<comment type="subcellular location">
    <subcellularLocation>
        <location evidence="1">Membrane</location>
    </subcellularLocation>
</comment>
<keyword evidence="2" id="KW-0472">Membrane</keyword>
<evidence type="ECO:0000313" key="4">
    <source>
        <dbReference type="EMBL" id="MCV2368025.1"/>
    </source>
</evidence>
<dbReference type="Proteomes" id="UP001209701">
    <property type="component" value="Unassembled WGS sequence"/>
</dbReference>
<dbReference type="PANTHER" id="PTHR35603:SF2">
    <property type="entry name" value="OUTER MEMBRANE LIPOPROTEIN"/>
    <property type="match status" value="1"/>
</dbReference>
<name>A0ABT2YDA5_9BURK</name>
<protein>
    <submittedName>
        <fullName evidence="4">Glycine zipper 2TM domain-containing protein</fullName>
    </submittedName>
</protein>
<evidence type="ECO:0000256" key="2">
    <source>
        <dbReference type="ARBA" id="ARBA00023136"/>
    </source>
</evidence>
<reference evidence="4 5" key="1">
    <citation type="submission" date="2021-11" db="EMBL/GenBank/DDBJ databases">
        <authorList>
            <person name="Liang Q."/>
            <person name="Mou H."/>
            <person name="Liu Z."/>
        </authorList>
    </citation>
    <scope>NUCLEOTIDE SEQUENCE [LARGE SCALE GENOMIC DNA]</scope>
    <source>
        <strain evidence="4 5">CHU3</strain>
    </source>
</reference>
<evidence type="ECO:0000256" key="1">
    <source>
        <dbReference type="ARBA" id="ARBA00004370"/>
    </source>
</evidence>
<accession>A0ABT2YDA5</accession>
<dbReference type="EMBL" id="JAJIRN010000003">
    <property type="protein sequence ID" value="MCV2368025.1"/>
    <property type="molecule type" value="Genomic_DNA"/>
</dbReference>
<dbReference type="PANTHER" id="PTHR35603">
    <property type="match status" value="1"/>
</dbReference>
<dbReference type="InterPro" id="IPR051407">
    <property type="entry name" value="Bact_OM_lipoprot/Surf_antigen"/>
</dbReference>
<evidence type="ECO:0000259" key="3">
    <source>
        <dbReference type="Pfam" id="PF05433"/>
    </source>
</evidence>
<organism evidence="4 5">
    <name type="scientific">Roseateles oligotrophus</name>
    <dbReference type="NCBI Taxonomy" id="1769250"/>
    <lineage>
        <taxon>Bacteria</taxon>
        <taxon>Pseudomonadati</taxon>
        <taxon>Pseudomonadota</taxon>
        <taxon>Betaproteobacteria</taxon>
        <taxon>Burkholderiales</taxon>
        <taxon>Sphaerotilaceae</taxon>
        <taxon>Roseateles</taxon>
    </lineage>
</organism>
<proteinExistence type="predicted"/>
<sequence length="207" mass="20731">MKSVQIAVGGVAVLALLGGAFQAGRSQILAPTAAAEPAVVAAPLATLAPVGEPLNTGAGSSPEVAAPAKKVSLAPKAVEPPLPRQDAQAPVAEAPKLCAECATVVDVRSEQREGKASGIGVVGGALLGGLLGHQVGGGTGKKLATVAGAAAGGFAGNQVEKSHGAHQVWTVRVSYPDGGKRSFEFDHQPEFRVNAVVRVHNGSLERY</sequence>
<comment type="caution">
    <text evidence="4">The sequence shown here is derived from an EMBL/GenBank/DDBJ whole genome shotgun (WGS) entry which is preliminary data.</text>
</comment>
<dbReference type="InterPro" id="IPR008816">
    <property type="entry name" value="Gly_zipper_2TM_dom"/>
</dbReference>
<dbReference type="Pfam" id="PF05433">
    <property type="entry name" value="Rick_17kDa_Anti"/>
    <property type="match status" value="1"/>
</dbReference>
<gene>
    <name evidence="4" type="ORF">LNV07_07930</name>
</gene>
<feature type="domain" description="Glycine zipper 2TM" evidence="3">
    <location>
        <begin position="119"/>
        <end position="160"/>
    </location>
</feature>
<keyword evidence="5" id="KW-1185">Reference proteome</keyword>
<dbReference type="RefSeq" id="WP_263570648.1">
    <property type="nucleotide sequence ID" value="NZ_JAJIRN010000003.1"/>
</dbReference>